<comment type="function">
    <text evidence="5">Associates with the EF-Tu.GDP complex and induces the exchange of GDP to GTP. It remains bound to the aminoacyl-tRNA.EF-Tu.GTP complex up to the GTP hydrolysis stage on the ribosome.</text>
</comment>
<reference evidence="8" key="1">
    <citation type="submission" date="2017-09" db="EMBL/GenBank/DDBJ databases">
        <title>Depth-based differentiation of microbial function through sediment-hosted aquifers and enrichment of novel symbionts in the deep terrestrial subsurface.</title>
        <authorList>
            <person name="Probst A.J."/>
            <person name="Ladd B."/>
            <person name="Jarett J.K."/>
            <person name="Geller-Mcgrath D.E."/>
            <person name="Sieber C.M.K."/>
            <person name="Emerson J.B."/>
            <person name="Anantharaman K."/>
            <person name="Thomas B.C."/>
            <person name="Malmstrom R."/>
            <person name="Stieglmeier M."/>
            <person name="Klingl A."/>
            <person name="Woyke T."/>
            <person name="Ryan C.M."/>
            <person name="Banfield J.F."/>
        </authorList>
    </citation>
    <scope>NUCLEOTIDE SEQUENCE [LARGE SCALE GENOMIC DNA]</scope>
</reference>
<dbReference type="EMBL" id="PEZV01000041">
    <property type="protein sequence ID" value="PIT97035.1"/>
    <property type="molecule type" value="Genomic_DNA"/>
</dbReference>
<comment type="similarity">
    <text evidence="1 5">Belongs to the EF-Ts family.</text>
</comment>
<dbReference type="GO" id="GO:0003746">
    <property type="term" value="F:translation elongation factor activity"/>
    <property type="evidence" value="ECO:0007669"/>
    <property type="project" value="UniProtKB-UniRule"/>
</dbReference>
<accession>A0A2M6WW63</accession>
<keyword evidence="3 5" id="KW-0251">Elongation factor</keyword>
<proteinExistence type="inferred from homology"/>
<name>A0A2M6WW63_9BACT</name>
<gene>
    <name evidence="5 7" type="primary">tsf</name>
    <name evidence="7" type="ORF">COT77_03580</name>
</gene>
<keyword evidence="5" id="KW-0963">Cytoplasm</keyword>
<keyword evidence="4 5" id="KW-0648">Protein biosynthesis</keyword>
<dbReference type="GO" id="GO:0005737">
    <property type="term" value="C:cytoplasm"/>
    <property type="evidence" value="ECO:0007669"/>
    <property type="project" value="UniProtKB-SubCell"/>
</dbReference>
<dbReference type="HAMAP" id="MF_00050">
    <property type="entry name" value="EF_Ts"/>
    <property type="match status" value="1"/>
</dbReference>
<dbReference type="PANTHER" id="PTHR11741:SF0">
    <property type="entry name" value="ELONGATION FACTOR TS, MITOCHONDRIAL"/>
    <property type="match status" value="1"/>
</dbReference>
<dbReference type="InterPro" id="IPR014039">
    <property type="entry name" value="Transl_elong_EFTs/EF1B_dimer"/>
</dbReference>
<dbReference type="Gene3D" id="3.30.479.20">
    <property type="entry name" value="Elongation factor Ts, dimerisation domain"/>
    <property type="match status" value="1"/>
</dbReference>
<dbReference type="SUPFAM" id="SSF46934">
    <property type="entry name" value="UBA-like"/>
    <property type="match status" value="1"/>
</dbReference>
<organism evidence="7 8">
    <name type="scientific">Candidatus Berkelbacteria bacterium CG10_big_fil_rev_8_21_14_0_10_41_12</name>
    <dbReference type="NCBI Taxonomy" id="1974513"/>
    <lineage>
        <taxon>Bacteria</taxon>
        <taxon>Candidatus Berkelbacteria</taxon>
    </lineage>
</organism>
<dbReference type="InterPro" id="IPR009060">
    <property type="entry name" value="UBA-like_sf"/>
</dbReference>
<dbReference type="Gene3D" id="1.10.8.10">
    <property type="entry name" value="DNA helicase RuvA subunit, C-terminal domain"/>
    <property type="match status" value="1"/>
</dbReference>
<evidence type="ECO:0000256" key="5">
    <source>
        <dbReference type="HAMAP-Rule" id="MF_00050"/>
    </source>
</evidence>
<evidence type="ECO:0000256" key="1">
    <source>
        <dbReference type="ARBA" id="ARBA00005532"/>
    </source>
</evidence>
<evidence type="ECO:0000256" key="3">
    <source>
        <dbReference type="ARBA" id="ARBA00022768"/>
    </source>
</evidence>
<sequence length="150" mass="16626">MNNIDLIKKIRSETGAGVVDIKKALDEAKNNPVKAKELLKKRGLEIVAKKSSRNAGQGIIESYVHLGKIGVLVEVNCETDFVGRNEEFISFAHDLAVHIAASEAKNIDELMKESYFKDETQTIEDVLNALVAKIGEKIVVKRFTKFVLGE</sequence>
<dbReference type="PANTHER" id="PTHR11741">
    <property type="entry name" value="ELONGATION FACTOR TS"/>
    <property type="match status" value="1"/>
</dbReference>
<dbReference type="InterPro" id="IPR036402">
    <property type="entry name" value="EF-Ts_dimer_sf"/>
</dbReference>
<dbReference type="NCBIfam" id="TIGR00116">
    <property type="entry name" value="tsf"/>
    <property type="match status" value="1"/>
</dbReference>
<comment type="subcellular location">
    <subcellularLocation>
        <location evidence="5">Cytoplasm</location>
    </subcellularLocation>
</comment>
<dbReference type="InterPro" id="IPR001816">
    <property type="entry name" value="Transl_elong_EFTs/EF1B"/>
</dbReference>
<dbReference type="Pfam" id="PF00889">
    <property type="entry name" value="EF_TS"/>
    <property type="match status" value="1"/>
</dbReference>
<dbReference type="FunFam" id="1.10.8.10:FF:000001">
    <property type="entry name" value="Elongation factor Ts"/>
    <property type="match status" value="1"/>
</dbReference>
<dbReference type="AlphaFoldDB" id="A0A2M6WW63"/>
<evidence type="ECO:0000313" key="8">
    <source>
        <dbReference type="Proteomes" id="UP000228596"/>
    </source>
</evidence>
<feature type="domain" description="Translation elongation factor EFTs/EF1B dimerisation" evidence="6">
    <location>
        <begin position="70"/>
        <end position="146"/>
    </location>
</feature>
<dbReference type="Proteomes" id="UP000228596">
    <property type="component" value="Unassembled WGS sequence"/>
</dbReference>
<evidence type="ECO:0000256" key="2">
    <source>
        <dbReference type="ARBA" id="ARBA00016956"/>
    </source>
</evidence>
<evidence type="ECO:0000256" key="4">
    <source>
        <dbReference type="ARBA" id="ARBA00022917"/>
    </source>
</evidence>
<protein>
    <recommendedName>
        <fullName evidence="2 5">Elongation factor Ts</fullName>
        <shortName evidence="5">EF-Ts</shortName>
    </recommendedName>
</protein>
<evidence type="ECO:0000313" key="7">
    <source>
        <dbReference type="EMBL" id="PIT97035.1"/>
    </source>
</evidence>
<evidence type="ECO:0000259" key="6">
    <source>
        <dbReference type="Pfam" id="PF00889"/>
    </source>
</evidence>
<feature type="region of interest" description="Involved in Mg(2+) ion dislocation from EF-Tu" evidence="5">
    <location>
        <begin position="79"/>
        <end position="82"/>
    </location>
</feature>
<comment type="caution">
    <text evidence="7">The sequence shown here is derived from an EMBL/GenBank/DDBJ whole genome shotgun (WGS) entry which is preliminary data.</text>
</comment>
<dbReference type="SUPFAM" id="SSF54713">
    <property type="entry name" value="Elongation factor Ts (EF-Ts), dimerisation domain"/>
    <property type="match status" value="1"/>
</dbReference>